<dbReference type="AlphaFoldDB" id="A0A171CGX6"/>
<dbReference type="SUPFAM" id="SSF54427">
    <property type="entry name" value="NTF2-like"/>
    <property type="match status" value="1"/>
</dbReference>
<dbReference type="RefSeq" id="WP_231647291.1">
    <property type="nucleotide sequence ID" value="NZ_BDCX01000005.1"/>
</dbReference>
<proteinExistence type="predicted"/>
<dbReference type="STRING" id="161355.PS9374_02336"/>
<gene>
    <name evidence="1" type="ORF">PS9374_02336</name>
</gene>
<reference evidence="1 2" key="1">
    <citation type="journal article" date="2016" name="Genome Announc.">
        <title>Draft Genome Sequence of Planomonospora sphaerica JCM9374, a Rare Actinomycete.</title>
        <authorList>
            <person name="Dohra H."/>
            <person name="Suzuki T."/>
            <person name="Inoue Y."/>
            <person name="Kodani S."/>
        </authorList>
    </citation>
    <scope>NUCLEOTIDE SEQUENCE [LARGE SCALE GENOMIC DNA]</scope>
    <source>
        <strain evidence="1 2">JCM 9374</strain>
    </source>
</reference>
<organism evidence="1 2">
    <name type="scientific">Planomonospora sphaerica</name>
    <dbReference type="NCBI Taxonomy" id="161355"/>
    <lineage>
        <taxon>Bacteria</taxon>
        <taxon>Bacillati</taxon>
        <taxon>Actinomycetota</taxon>
        <taxon>Actinomycetes</taxon>
        <taxon>Streptosporangiales</taxon>
        <taxon>Streptosporangiaceae</taxon>
        <taxon>Planomonospora</taxon>
    </lineage>
</organism>
<dbReference type="Proteomes" id="UP000077701">
    <property type="component" value="Unassembled WGS sequence"/>
</dbReference>
<keyword evidence="2" id="KW-1185">Reference proteome</keyword>
<sequence>MAQTATRQDGTENGVFTPSAEDVAAIEAWFAEYDALAERGAVEEIAGLAVFPLNLATDVPGGAAAVRQWSREEFVEVMTEVMGGGTAGLAMESVRTPRFLTANLVLVETEATMTDEDGNRQSTRYADLLVRTADGWAFQTMVQGGWGQGWPPATRG</sequence>
<evidence type="ECO:0008006" key="3">
    <source>
        <dbReference type="Google" id="ProtNLM"/>
    </source>
</evidence>
<dbReference type="EMBL" id="BDCX01000005">
    <property type="protein sequence ID" value="GAT66686.1"/>
    <property type="molecule type" value="Genomic_DNA"/>
</dbReference>
<comment type="caution">
    <text evidence="1">The sequence shown here is derived from an EMBL/GenBank/DDBJ whole genome shotgun (WGS) entry which is preliminary data.</text>
</comment>
<protein>
    <recommendedName>
        <fullName evidence="3">Nuclear transport factor 2 family protein</fullName>
    </recommendedName>
</protein>
<name>A0A171CGX6_9ACTN</name>
<accession>A0A171CGX6</accession>
<evidence type="ECO:0000313" key="1">
    <source>
        <dbReference type="EMBL" id="GAT66686.1"/>
    </source>
</evidence>
<dbReference type="Gene3D" id="3.10.450.50">
    <property type="match status" value="1"/>
</dbReference>
<dbReference type="InterPro" id="IPR032710">
    <property type="entry name" value="NTF2-like_dom_sf"/>
</dbReference>
<reference evidence="2" key="2">
    <citation type="submission" date="2016-04" db="EMBL/GenBank/DDBJ databases">
        <title>Planomonospora sphaerica JCM9374 whole genome shotgun sequence.</title>
        <authorList>
            <person name="Suzuki T."/>
            <person name="Dohra H."/>
            <person name="Kodani S."/>
        </authorList>
    </citation>
    <scope>NUCLEOTIDE SEQUENCE [LARGE SCALE GENOMIC DNA]</scope>
    <source>
        <strain evidence="2">JCM 9374</strain>
    </source>
</reference>
<evidence type="ECO:0000313" key="2">
    <source>
        <dbReference type="Proteomes" id="UP000077701"/>
    </source>
</evidence>